<keyword evidence="7" id="KW-1185">Reference proteome</keyword>
<evidence type="ECO:0000259" key="5">
    <source>
        <dbReference type="Pfam" id="PF23914"/>
    </source>
</evidence>
<dbReference type="InterPro" id="IPR051263">
    <property type="entry name" value="C-type_cytochrome_biogenesis"/>
</dbReference>
<keyword evidence="3" id="KW-0201">Cytochrome c-type biogenesis</keyword>
<dbReference type="Proteomes" id="UP000005289">
    <property type="component" value="Chromosome"/>
</dbReference>
<dbReference type="RefSeq" id="WP_006748711.1">
    <property type="nucleotide sequence ID" value="NZ_CP007029.1"/>
</dbReference>
<dbReference type="NCBIfam" id="TIGR03142">
    <property type="entry name" value="cytochro_ccmI"/>
    <property type="match status" value="1"/>
</dbReference>
<dbReference type="Pfam" id="PF23914">
    <property type="entry name" value="TPR_CcmH_CycH"/>
    <property type="match status" value="1"/>
</dbReference>
<reference evidence="6 7" key="1">
    <citation type="submission" date="2013-12" db="EMBL/GenBank/DDBJ databases">
        <authorList>
            <consortium name="DOE Joint Genome Institute"/>
            <person name="Muyzer G."/>
            <person name="Huntemann M."/>
            <person name="Han J."/>
            <person name="Chen A."/>
            <person name="Kyrpides N."/>
            <person name="Mavromatis K."/>
            <person name="Markowitz V."/>
            <person name="Palaniappan K."/>
            <person name="Ivanova N."/>
            <person name="Schaumberg A."/>
            <person name="Pati A."/>
            <person name="Liolios K."/>
            <person name="Nordberg H.P."/>
            <person name="Cantor M.N."/>
            <person name="Hua S.X."/>
            <person name="Woyke T."/>
        </authorList>
    </citation>
    <scope>NUCLEOTIDE SEQUENCE [LARGE SCALE GENOMIC DNA]</scope>
    <source>
        <strain evidence="6 7">ARh 1</strain>
    </source>
</reference>
<evidence type="ECO:0000256" key="1">
    <source>
        <dbReference type="ARBA" id="ARBA00004196"/>
    </source>
</evidence>
<name>W0DSR6_9GAMM</name>
<sequence length="304" mass="32215">MTVFWSIAAVLTAVSLLFLFVPMLRARAVPQSEPVSNEGSAAAVDVYRAQLAELEADREAGTISEAQYTTARLDLQRSLLEMSEAREAAGSRRLPGSWRWPTGIASLVVVPVLAVLIYQGYGSGAAGLDPQLSAPQQTAGAEPGMDGSIEAAVQALSARLEANPVDPEGWALLGRSLLFLEQPRAAAGAYAQAIRHGGNEDPDILTSYADLLGSLDGGNLAARAKPFIDQALAIEPNHVNGLWLAGLAAFRSSEYPEAQEYWERLASQFEPGSEEAGIIRSNLDEVEERLRDGAAESPSASAGN</sequence>
<dbReference type="GO" id="GO:0017004">
    <property type="term" value="P:cytochrome complex assembly"/>
    <property type="evidence" value="ECO:0007669"/>
    <property type="project" value="UniProtKB-KW"/>
</dbReference>
<dbReference type="HOGENOM" id="CLU_036074_2_0_6"/>
<feature type="domain" description="Cytochrome c-type biogenesis protein H TPR" evidence="5">
    <location>
        <begin position="140"/>
        <end position="274"/>
    </location>
</feature>
<evidence type="ECO:0000256" key="2">
    <source>
        <dbReference type="ARBA" id="ARBA00022737"/>
    </source>
</evidence>
<keyword evidence="2" id="KW-0677">Repeat</keyword>
<dbReference type="PANTHER" id="PTHR47870:SF4">
    <property type="entry name" value="CYTOCHROME C-TYPE BIOGENESIS PROTEIN CYCH"/>
    <property type="match status" value="1"/>
</dbReference>
<keyword evidence="4" id="KW-0802">TPR repeat</keyword>
<protein>
    <recommendedName>
        <fullName evidence="5">Cytochrome c-type biogenesis protein H TPR domain-containing protein</fullName>
    </recommendedName>
</protein>
<dbReference type="KEGG" id="tti:THITH_06875"/>
<evidence type="ECO:0000313" key="6">
    <source>
        <dbReference type="EMBL" id="AHF00029.1"/>
    </source>
</evidence>
<accession>W0DSR6</accession>
<gene>
    <name evidence="6" type="ORF">THITH_06875</name>
</gene>
<dbReference type="InterPro" id="IPR056413">
    <property type="entry name" value="TPR_CcmH_CycH"/>
</dbReference>
<comment type="subcellular location">
    <subcellularLocation>
        <location evidence="1">Cell envelope</location>
    </subcellularLocation>
</comment>
<dbReference type="InterPro" id="IPR011990">
    <property type="entry name" value="TPR-like_helical_dom_sf"/>
</dbReference>
<dbReference type="STRING" id="713585.THITH_06875"/>
<organism evidence="6 7">
    <name type="scientific">Thioalkalivibrio paradoxus ARh 1</name>
    <dbReference type="NCBI Taxonomy" id="713585"/>
    <lineage>
        <taxon>Bacteria</taxon>
        <taxon>Pseudomonadati</taxon>
        <taxon>Pseudomonadota</taxon>
        <taxon>Gammaproteobacteria</taxon>
        <taxon>Chromatiales</taxon>
        <taxon>Ectothiorhodospiraceae</taxon>
        <taxon>Thioalkalivibrio</taxon>
    </lineage>
</organism>
<dbReference type="Gene3D" id="1.25.40.10">
    <property type="entry name" value="Tetratricopeptide repeat domain"/>
    <property type="match status" value="1"/>
</dbReference>
<dbReference type="EMBL" id="CP007029">
    <property type="protein sequence ID" value="AHF00029.1"/>
    <property type="molecule type" value="Genomic_DNA"/>
</dbReference>
<dbReference type="GO" id="GO:0030313">
    <property type="term" value="C:cell envelope"/>
    <property type="evidence" value="ECO:0007669"/>
    <property type="project" value="UniProtKB-SubCell"/>
</dbReference>
<proteinExistence type="predicted"/>
<evidence type="ECO:0000256" key="4">
    <source>
        <dbReference type="ARBA" id="ARBA00022803"/>
    </source>
</evidence>
<dbReference type="AlphaFoldDB" id="W0DSR6"/>
<dbReference type="PANTHER" id="PTHR47870">
    <property type="entry name" value="CYTOCHROME C-TYPE BIOGENESIS PROTEIN CCMH"/>
    <property type="match status" value="1"/>
</dbReference>
<dbReference type="InterPro" id="IPR017560">
    <property type="entry name" value="Cyt_c_biogenesis_CcmI"/>
</dbReference>
<evidence type="ECO:0000256" key="3">
    <source>
        <dbReference type="ARBA" id="ARBA00022748"/>
    </source>
</evidence>
<dbReference type="SUPFAM" id="SSF48452">
    <property type="entry name" value="TPR-like"/>
    <property type="match status" value="1"/>
</dbReference>
<dbReference type="GO" id="GO:0005886">
    <property type="term" value="C:plasma membrane"/>
    <property type="evidence" value="ECO:0007669"/>
    <property type="project" value="TreeGrafter"/>
</dbReference>
<evidence type="ECO:0000313" key="7">
    <source>
        <dbReference type="Proteomes" id="UP000005289"/>
    </source>
</evidence>
<dbReference type="OrthoDB" id="9776053at2"/>